<evidence type="ECO:0000256" key="11">
    <source>
        <dbReference type="PROSITE-ProRule" id="PRU00703"/>
    </source>
</evidence>
<dbReference type="InterPro" id="IPR036318">
    <property type="entry name" value="FAD-bd_PCMH-like_sf"/>
</dbReference>
<dbReference type="SMART" id="SM01091">
    <property type="entry name" value="CorC_HlyC"/>
    <property type="match status" value="1"/>
</dbReference>
<reference evidence="14" key="1">
    <citation type="submission" date="2019-12" db="EMBL/GenBank/DDBJ databases">
        <title>Genome sequencing and annotation of Brassica cretica.</title>
        <authorList>
            <person name="Studholme D.J."/>
            <person name="Sarris P.F."/>
        </authorList>
    </citation>
    <scope>NUCLEOTIDE SEQUENCE</scope>
    <source>
        <strain evidence="14">PFS-001/15</strain>
        <tissue evidence="14">Leaf</tissue>
    </source>
</reference>
<evidence type="ECO:0000256" key="8">
    <source>
        <dbReference type="ARBA" id="ARBA00022989"/>
    </source>
</evidence>
<dbReference type="FunFam" id="3.10.580.10:FF:000002">
    <property type="entry name" value="Magnesium/cobalt efflux protein CorC"/>
    <property type="match status" value="1"/>
</dbReference>
<dbReference type="Pfam" id="PF00571">
    <property type="entry name" value="CBS"/>
    <property type="match status" value="2"/>
</dbReference>
<keyword evidence="7" id="KW-0809">Transit peptide</keyword>
<evidence type="ECO:0000256" key="7">
    <source>
        <dbReference type="ARBA" id="ARBA00022946"/>
    </source>
</evidence>
<evidence type="ECO:0000256" key="9">
    <source>
        <dbReference type="ARBA" id="ARBA00023122"/>
    </source>
</evidence>
<protein>
    <recommendedName>
        <fullName evidence="13">CBS domain-containing protein</fullName>
    </recommendedName>
</protein>
<proteinExistence type="predicted"/>
<gene>
    <name evidence="14" type="ORF">F2Q68_00017850</name>
</gene>
<evidence type="ECO:0000256" key="3">
    <source>
        <dbReference type="ARBA" id="ARBA00022528"/>
    </source>
</evidence>
<dbReference type="FunFam" id="3.30.465.10:FF:000044">
    <property type="entry name" value="DUF21 domain-containing protein At1g55930, chloroplastic"/>
    <property type="match status" value="1"/>
</dbReference>
<evidence type="ECO:0000313" key="14">
    <source>
        <dbReference type="EMBL" id="KAF2556912.1"/>
    </source>
</evidence>
<dbReference type="GO" id="GO:0031969">
    <property type="term" value="C:chloroplast membrane"/>
    <property type="evidence" value="ECO:0007669"/>
    <property type="project" value="UniProtKB-SubCell"/>
</dbReference>
<dbReference type="CDD" id="cd04590">
    <property type="entry name" value="CBS_pair_CorC_HlyC_assoc"/>
    <property type="match status" value="1"/>
</dbReference>
<dbReference type="PANTHER" id="PTHR22777">
    <property type="entry name" value="HEMOLYSIN-RELATED"/>
    <property type="match status" value="1"/>
</dbReference>
<keyword evidence="4" id="KW-0934">Plastid</keyword>
<dbReference type="InterPro" id="IPR044751">
    <property type="entry name" value="Ion_transp-like_CBS"/>
</dbReference>
<keyword evidence="5" id="KW-0812">Transmembrane</keyword>
<evidence type="ECO:0000256" key="6">
    <source>
        <dbReference type="ARBA" id="ARBA00022737"/>
    </source>
</evidence>
<dbReference type="SUPFAM" id="SSF54631">
    <property type="entry name" value="CBS-domain pair"/>
    <property type="match status" value="1"/>
</dbReference>
<evidence type="ECO:0000256" key="12">
    <source>
        <dbReference type="SAM" id="MobiDB-lite"/>
    </source>
</evidence>
<feature type="region of interest" description="Disordered" evidence="12">
    <location>
        <begin position="224"/>
        <end position="245"/>
    </location>
</feature>
<dbReference type="GO" id="GO:0050660">
    <property type="term" value="F:flavin adenine dinucleotide binding"/>
    <property type="evidence" value="ECO:0007669"/>
    <property type="project" value="InterPro"/>
</dbReference>
<evidence type="ECO:0000256" key="5">
    <source>
        <dbReference type="ARBA" id="ARBA00022692"/>
    </source>
</evidence>
<feature type="region of interest" description="Disordered" evidence="12">
    <location>
        <begin position="290"/>
        <end position="326"/>
    </location>
</feature>
<evidence type="ECO:0000313" key="15">
    <source>
        <dbReference type="Proteomes" id="UP000712281"/>
    </source>
</evidence>
<evidence type="ECO:0000256" key="10">
    <source>
        <dbReference type="ARBA" id="ARBA00023136"/>
    </source>
</evidence>
<evidence type="ECO:0000259" key="13">
    <source>
        <dbReference type="PROSITE" id="PS51371"/>
    </source>
</evidence>
<feature type="compositionally biased region" description="Basic and acidic residues" evidence="12">
    <location>
        <begin position="234"/>
        <end position="245"/>
    </location>
</feature>
<comment type="subcellular location">
    <subcellularLocation>
        <location evidence="1">Plastid</location>
        <location evidence="1">Chloroplast membrane</location>
        <topology evidence="1">Multi-pass membrane protein</topology>
    </subcellularLocation>
</comment>
<dbReference type="AlphaFoldDB" id="A0A8S9HKG5"/>
<keyword evidence="6" id="KW-0677">Repeat</keyword>
<accession>A0A8S9HKG5</accession>
<keyword evidence="8" id="KW-1133">Transmembrane helix</keyword>
<dbReference type="InterPro" id="IPR000644">
    <property type="entry name" value="CBS_dom"/>
</dbReference>
<dbReference type="InterPro" id="IPR046342">
    <property type="entry name" value="CBS_dom_sf"/>
</dbReference>
<organism evidence="14 15">
    <name type="scientific">Brassica cretica</name>
    <name type="common">Mustard</name>
    <dbReference type="NCBI Taxonomy" id="69181"/>
    <lineage>
        <taxon>Eukaryota</taxon>
        <taxon>Viridiplantae</taxon>
        <taxon>Streptophyta</taxon>
        <taxon>Embryophyta</taxon>
        <taxon>Tracheophyta</taxon>
        <taxon>Spermatophyta</taxon>
        <taxon>Magnoliopsida</taxon>
        <taxon>eudicotyledons</taxon>
        <taxon>Gunneridae</taxon>
        <taxon>Pentapetalae</taxon>
        <taxon>rosids</taxon>
        <taxon>malvids</taxon>
        <taxon>Brassicales</taxon>
        <taxon>Brassicaceae</taxon>
        <taxon>Brassiceae</taxon>
        <taxon>Brassica</taxon>
    </lineage>
</organism>
<evidence type="ECO:0000256" key="2">
    <source>
        <dbReference type="ARBA" id="ARBA00022448"/>
    </source>
</evidence>
<sequence>MIALQDMIENVLEIKDTHVREVMTPLVDVVAIDASGSLVDFHSMWVTHQYSRVPVFEQRIDNIVGIAYAMDLLDYVQKGDLLESTSVGDMAHKPAYFVPDSMSVWNLLREFRIRKVHMAVVLNEYGGTVGIVTLEDVVEEIVGEIFDENDSKEEIQKKTGYIVMRDEGVYDVDANTSIDQLSEELNIKMPEGIQYETVSGFVCEAFGYIPKTGESVKVVLEKENWEEDGEEEEGNKQEKQEQKEKHQIYRVEILAGNARKVSAVRFERVNDMDQVSEAKDVRSMVPKFVRKWSSEEDDGNSSYQEKTEDAVSDEEHVLADNSNKQH</sequence>
<dbReference type="SMART" id="SM00116">
    <property type="entry name" value="CBS"/>
    <property type="match status" value="2"/>
</dbReference>
<dbReference type="EMBL" id="QGKW02001940">
    <property type="protein sequence ID" value="KAF2556912.1"/>
    <property type="molecule type" value="Genomic_DNA"/>
</dbReference>
<dbReference type="InterPro" id="IPR016169">
    <property type="entry name" value="FAD-bd_PCMH_sub2"/>
</dbReference>
<keyword evidence="3" id="KW-0150">Chloroplast</keyword>
<dbReference type="Gene3D" id="3.10.580.10">
    <property type="entry name" value="CBS-domain"/>
    <property type="match status" value="1"/>
</dbReference>
<keyword evidence="9 11" id="KW-0129">CBS domain</keyword>
<dbReference type="Gene3D" id="3.30.465.10">
    <property type="match status" value="1"/>
</dbReference>
<dbReference type="PROSITE" id="PS51371">
    <property type="entry name" value="CBS"/>
    <property type="match status" value="2"/>
</dbReference>
<evidence type="ECO:0000256" key="1">
    <source>
        <dbReference type="ARBA" id="ARBA00004508"/>
    </source>
</evidence>
<dbReference type="PANTHER" id="PTHR22777:SF17">
    <property type="entry name" value="UPF0053 PROTEIN SLL0260"/>
    <property type="match status" value="1"/>
</dbReference>
<evidence type="ECO:0000256" key="4">
    <source>
        <dbReference type="ARBA" id="ARBA00022640"/>
    </source>
</evidence>
<feature type="compositionally biased region" description="Basic and acidic residues" evidence="12">
    <location>
        <begin position="305"/>
        <end position="318"/>
    </location>
</feature>
<dbReference type="InterPro" id="IPR005170">
    <property type="entry name" value="Transptr-assoc_dom"/>
</dbReference>
<dbReference type="SUPFAM" id="SSF56176">
    <property type="entry name" value="FAD-binding/transporter-associated domain-like"/>
    <property type="match status" value="1"/>
</dbReference>
<feature type="domain" description="CBS" evidence="13">
    <location>
        <begin position="23"/>
        <end position="84"/>
    </location>
</feature>
<dbReference type="Pfam" id="PF03471">
    <property type="entry name" value="CorC_HlyC"/>
    <property type="match status" value="1"/>
</dbReference>
<comment type="caution">
    <text evidence="14">The sequence shown here is derived from an EMBL/GenBank/DDBJ whole genome shotgun (WGS) entry which is preliminary data.</text>
</comment>
<name>A0A8S9HKG5_BRACR</name>
<keyword evidence="2" id="KW-0813">Transport</keyword>
<dbReference type="Proteomes" id="UP000712281">
    <property type="component" value="Unassembled WGS sequence"/>
</dbReference>
<keyword evidence="10" id="KW-0472">Membrane</keyword>
<feature type="domain" description="CBS" evidence="13">
    <location>
        <begin position="90"/>
        <end position="148"/>
    </location>
</feature>
<feature type="compositionally biased region" description="Acidic residues" evidence="12">
    <location>
        <begin position="224"/>
        <end position="233"/>
    </location>
</feature>